<feature type="non-terminal residue" evidence="4">
    <location>
        <position position="61"/>
    </location>
</feature>
<evidence type="ECO:0000256" key="2">
    <source>
        <dbReference type="ARBA" id="ARBA00023235"/>
    </source>
</evidence>
<gene>
    <name evidence="4" type="ORF">S03H2_69484</name>
</gene>
<protein>
    <submittedName>
        <fullName evidence="4">Uncharacterized protein</fullName>
    </submittedName>
</protein>
<dbReference type="EMBL" id="BARU01045920">
    <property type="protein sequence ID" value="GAH97801.1"/>
    <property type="molecule type" value="Genomic_DNA"/>
</dbReference>
<dbReference type="AlphaFoldDB" id="X1JSS9"/>
<dbReference type="InterPro" id="IPR001998">
    <property type="entry name" value="Xylose_isomerase"/>
</dbReference>
<dbReference type="SUPFAM" id="SSF51658">
    <property type="entry name" value="Xylose isomerase-like"/>
    <property type="match status" value="1"/>
</dbReference>
<dbReference type="GO" id="GO:0046872">
    <property type="term" value="F:metal ion binding"/>
    <property type="evidence" value="ECO:0007669"/>
    <property type="project" value="UniProtKB-KW"/>
</dbReference>
<evidence type="ECO:0000313" key="4">
    <source>
        <dbReference type="EMBL" id="GAH97801.1"/>
    </source>
</evidence>
<accession>X1JSS9</accession>
<dbReference type="PRINTS" id="PR00688">
    <property type="entry name" value="XYLOSISMRASE"/>
</dbReference>
<proteinExistence type="predicted"/>
<sequence length="61" mass="7062">MYQNLKESMAKLCKYEEKLGGDLYFAIEPKPNEGHPAMLIPTVASALVFWNKLEEEFKITR</sequence>
<dbReference type="GO" id="GO:0009045">
    <property type="term" value="F:xylose isomerase activity"/>
    <property type="evidence" value="ECO:0007669"/>
    <property type="project" value="InterPro"/>
</dbReference>
<evidence type="ECO:0000256" key="3">
    <source>
        <dbReference type="ARBA" id="ARBA00023277"/>
    </source>
</evidence>
<keyword evidence="3" id="KW-0119">Carbohydrate metabolism</keyword>
<evidence type="ECO:0000256" key="1">
    <source>
        <dbReference type="ARBA" id="ARBA00022723"/>
    </source>
</evidence>
<dbReference type="GO" id="GO:0005975">
    <property type="term" value="P:carbohydrate metabolic process"/>
    <property type="evidence" value="ECO:0007669"/>
    <property type="project" value="InterPro"/>
</dbReference>
<organism evidence="4">
    <name type="scientific">marine sediment metagenome</name>
    <dbReference type="NCBI Taxonomy" id="412755"/>
    <lineage>
        <taxon>unclassified sequences</taxon>
        <taxon>metagenomes</taxon>
        <taxon>ecological metagenomes</taxon>
    </lineage>
</organism>
<keyword evidence="2" id="KW-0413">Isomerase</keyword>
<dbReference type="InterPro" id="IPR036237">
    <property type="entry name" value="Xyl_isomerase-like_sf"/>
</dbReference>
<comment type="caution">
    <text evidence="4">The sequence shown here is derived from an EMBL/GenBank/DDBJ whole genome shotgun (WGS) entry which is preliminary data.</text>
</comment>
<keyword evidence="1" id="KW-0479">Metal-binding</keyword>
<name>X1JSS9_9ZZZZ</name>
<reference evidence="4" key="1">
    <citation type="journal article" date="2014" name="Front. Microbiol.">
        <title>High frequency of phylogenetically diverse reductive dehalogenase-homologous genes in deep subseafloor sedimentary metagenomes.</title>
        <authorList>
            <person name="Kawai M."/>
            <person name="Futagami T."/>
            <person name="Toyoda A."/>
            <person name="Takaki Y."/>
            <person name="Nishi S."/>
            <person name="Hori S."/>
            <person name="Arai W."/>
            <person name="Tsubouchi T."/>
            <person name="Morono Y."/>
            <person name="Uchiyama I."/>
            <person name="Ito T."/>
            <person name="Fujiyama A."/>
            <person name="Inagaki F."/>
            <person name="Takami H."/>
        </authorList>
    </citation>
    <scope>NUCLEOTIDE SEQUENCE</scope>
    <source>
        <strain evidence="4">Expedition CK06-06</strain>
    </source>
</reference>
<dbReference type="Gene3D" id="3.20.20.150">
    <property type="entry name" value="Divalent-metal-dependent TIM barrel enzymes"/>
    <property type="match status" value="1"/>
</dbReference>